<sequence>MSYEVTGQEIALSEVSVRNGWCDIAPRRTTKPKPNLNVAANVAPSGARTKASKPVSARKEIIKASRMPLLPQNETKVVIRIRGELNIAKTGHVETVQAIQEAAGLETTQCDGDTICPNLKRNIMVVSSPYPRTSTDI</sequence>
<organism evidence="1 2">
    <name type="scientific">Dermacentor silvarum</name>
    <name type="common">Tick</name>
    <dbReference type="NCBI Taxonomy" id="543639"/>
    <lineage>
        <taxon>Eukaryota</taxon>
        <taxon>Metazoa</taxon>
        <taxon>Ecdysozoa</taxon>
        <taxon>Arthropoda</taxon>
        <taxon>Chelicerata</taxon>
        <taxon>Arachnida</taxon>
        <taxon>Acari</taxon>
        <taxon>Parasitiformes</taxon>
        <taxon>Ixodida</taxon>
        <taxon>Ixodoidea</taxon>
        <taxon>Ixodidae</taxon>
        <taxon>Rhipicephalinae</taxon>
        <taxon>Dermacentor</taxon>
    </lineage>
</organism>
<keyword evidence="2" id="KW-1185">Reference proteome</keyword>
<name>A0ACB8DZD4_DERSI</name>
<evidence type="ECO:0000313" key="2">
    <source>
        <dbReference type="Proteomes" id="UP000821865"/>
    </source>
</evidence>
<dbReference type="EMBL" id="CM023470">
    <property type="protein sequence ID" value="KAH7979713.1"/>
    <property type="molecule type" value="Genomic_DNA"/>
</dbReference>
<dbReference type="Proteomes" id="UP000821865">
    <property type="component" value="Chromosome 1"/>
</dbReference>
<reference evidence="1" key="1">
    <citation type="submission" date="2020-05" db="EMBL/GenBank/DDBJ databases">
        <title>Large-scale comparative analyses of tick genomes elucidate their genetic diversity and vector capacities.</title>
        <authorList>
            <person name="Jia N."/>
            <person name="Wang J."/>
            <person name="Shi W."/>
            <person name="Du L."/>
            <person name="Sun Y."/>
            <person name="Zhan W."/>
            <person name="Jiang J."/>
            <person name="Wang Q."/>
            <person name="Zhang B."/>
            <person name="Ji P."/>
            <person name="Sakyi L.B."/>
            <person name="Cui X."/>
            <person name="Yuan T."/>
            <person name="Jiang B."/>
            <person name="Yang W."/>
            <person name="Lam T.T.-Y."/>
            <person name="Chang Q."/>
            <person name="Ding S."/>
            <person name="Wang X."/>
            <person name="Zhu J."/>
            <person name="Ruan X."/>
            <person name="Zhao L."/>
            <person name="Wei J."/>
            <person name="Que T."/>
            <person name="Du C."/>
            <person name="Cheng J."/>
            <person name="Dai P."/>
            <person name="Han X."/>
            <person name="Huang E."/>
            <person name="Gao Y."/>
            <person name="Liu J."/>
            <person name="Shao H."/>
            <person name="Ye R."/>
            <person name="Li L."/>
            <person name="Wei W."/>
            <person name="Wang X."/>
            <person name="Wang C."/>
            <person name="Yang T."/>
            <person name="Huo Q."/>
            <person name="Li W."/>
            <person name="Guo W."/>
            <person name="Chen H."/>
            <person name="Zhou L."/>
            <person name="Ni X."/>
            <person name="Tian J."/>
            <person name="Zhou Y."/>
            <person name="Sheng Y."/>
            <person name="Liu T."/>
            <person name="Pan Y."/>
            <person name="Xia L."/>
            <person name="Li J."/>
            <person name="Zhao F."/>
            <person name="Cao W."/>
        </authorList>
    </citation>
    <scope>NUCLEOTIDE SEQUENCE</scope>
    <source>
        <strain evidence="1">Dsil-2018</strain>
    </source>
</reference>
<evidence type="ECO:0000313" key="1">
    <source>
        <dbReference type="EMBL" id="KAH7979713.1"/>
    </source>
</evidence>
<gene>
    <name evidence="1" type="ORF">HPB49_010683</name>
</gene>
<proteinExistence type="predicted"/>
<protein>
    <submittedName>
        <fullName evidence="1">Uncharacterized protein</fullName>
    </submittedName>
</protein>
<accession>A0ACB8DZD4</accession>
<comment type="caution">
    <text evidence="1">The sequence shown here is derived from an EMBL/GenBank/DDBJ whole genome shotgun (WGS) entry which is preliminary data.</text>
</comment>